<reference evidence="3" key="1">
    <citation type="submission" date="2025-08" db="UniProtKB">
        <authorList>
            <consortium name="RefSeq"/>
        </authorList>
    </citation>
    <scope>IDENTIFICATION</scope>
</reference>
<dbReference type="Pfam" id="PF24066">
    <property type="entry name" value="Hisat_C"/>
    <property type="match status" value="1"/>
</dbReference>
<proteinExistence type="predicted"/>
<evidence type="ECO:0000259" key="1">
    <source>
        <dbReference type="Pfam" id="PF24066"/>
    </source>
</evidence>
<gene>
    <name evidence="3" type="primary">LOC106815265</name>
</gene>
<evidence type="ECO:0000313" key="3">
    <source>
        <dbReference type="RefSeq" id="XP_014675198.1"/>
    </source>
</evidence>
<dbReference type="GeneID" id="106815265"/>
<feature type="domain" description="Histidine N-acetyltransferase C-terminal" evidence="1">
    <location>
        <begin position="59"/>
        <end position="167"/>
    </location>
</feature>
<evidence type="ECO:0000313" key="2">
    <source>
        <dbReference type="Proteomes" id="UP000695022"/>
    </source>
</evidence>
<dbReference type="Proteomes" id="UP000695022">
    <property type="component" value="Unplaced"/>
</dbReference>
<organism evidence="2 3">
    <name type="scientific">Priapulus caudatus</name>
    <name type="common">Priapulid worm</name>
    <dbReference type="NCBI Taxonomy" id="37621"/>
    <lineage>
        <taxon>Eukaryota</taxon>
        <taxon>Metazoa</taxon>
        <taxon>Ecdysozoa</taxon>
        <taxon>Scalidophora</taxon>
        <taxon>Priapulida</taxon>
        <taxon>Priapulimorpha</taxon>
        <taxon>Priapulimorphida</taxon>
        <taxon>Priapulidae</taxon>
        <taxon>Priapulus</taxon>
    </lineage>
</organism>
<keyword evidence="2" id="KW-1185">Reference proteome</keyword>
<sequence length="230" mass="25942">MKGNDGPTAKLWPNHALIDIFHIALFEFTSARDLLTRCQRITSLLPWQLTEANSKQKFELLTCSSIGRRLYGSERVTIDQIPYMPTPGNYSVIMENENPHVIVELFHGRYVSVSFGSVRGVSDPNKLTCTINVYSKDAETVIAHAYRQIADVAKQNLDKEIYFNLYTDVCFSLDPPKRNVIIDAITQKLGLRPLKRAHYKDLHVITGKYIGDSKPLPLLPLAGVKVVSKI</sequence>
<protein>
    <submittedName>
        <fullName evidence="3">Uncharacterized protein LOC106815265</fullName>
    </submittedName>
</protein>
<accession>A0ABM1ESM7</accession>
<dbReference type="InterPro" id="IPR056483">
    <property type="entry name" value="Hisat_C"/>
</dbReference>
<name>A0ABM1ESM7_PRICU</name>
<dbReference type="RefSeq" id="XP_014675198.1">
    <property type="nucleotide sequence ID" value="XM_014819712.1"/>
</dbReference>